<gene>
    <name evidence="2" type="ORF">DFH08DRAFT_630997</name>
</gene>
<keyword evidence="3" id="KW-1185">Reference proteome</keyword>
<feature type="region of interest" description="Disordered" evidence="1">
    <location>
        <begin position="142"/>
        <end position="161"/>
    </location>
</feature>
<dbReference type="EMBL" id="JARIHO010000030">
    <property type="protein sequence ID" value="KAJ7336909.1"/>
    <property type="molecule type" value="Genomic_DNA"/>
</dbReference>
<comment type="caution">
    <text evidence="2">The sequence shown here is derived from an EMBL/GenBank/DDBJ whole genome shotgun (WGS) entry which is preliminary data.</text>
</comment>
<dbReference type="Proteomes" id="UP001218218">
    <property type="component" value="Unassembled WGS sequence"/>
</dbReference>
<accession>A0AAD6ZT44</accession>
<feature type="compositionally biased region" description="Basic and acidic residues" evidence="1">
    <location>
        <begin position="142"/>
        <end position="154"/>
    </location>
</feature>
<sequence>MLQAAKNYHLKFTALSISRDIQLQMPIWNHIALIGPNFEKIRRKDAVKCLLQNHQVRNIADTVKIAGRRTTLSRHPHLVNPSGIGRRNCGCPQCKRDRVEYGCQNPEECIEAAKVLLECIQPKWNPMIENRDLCDELALSEQEKSRNDNDHEGQDTELTFDPNFRLTDLSHGFRIFASEDHTTQL</sequence>
<feature type="non-terminal residue" evidence="2">
    <location>
        <position position="185"/>
    </location>
</feature>
<name>A0AAD6ZT44_9AGAR</name>
<organism evidence="2 3">
    <name type="scientific">Mycena albidolilacea</name>
    <dbReference type="NCBI Taxonomy" id="1033008"/>
    <lineage>
        <taxon>Eukaryota</taxon>
        <taxon>Fungi</taxon>
        <taxon>Dikarya</taxon>
        <taxon>Basidiomycota</taxon>
        <taxon>Agaricomycotina</taxon>
        <taxon>Agaricomycetes</taxon>
        <taxon>Agaricomycetidae</taxon>
        <taxon>Agaricales</taxon>
        <taxon>Marasmiineae</taxon>
        <taxon>Mycenaceae</taxon>
        <taxon>Mycena</taxon>
    </lineage>
</organism>
<evidence type="ECO:0000313" key="2">
    <source>
        <dbReference type="EMBL" id="KAJ7336909.1"/>
    </source>
</evidence>
<proteinExistence type="predicted"/>
<protein>
    <submittedName>
        <fullName evidence="2">Uncharacterized protein</fullName>
    </submittedName>
</protein>
<evidence type="ECO:0000256" key="1">
    <source>
        <dbReference type="SAM" id="MobiDB-lite"/>
    </source>
</evidence>
<evidence type="ECO:0000313" key="3">
    <source>
        <dbReference type="Proteomes" id="UP001218218"/>
    </source>
</evidence>
<dbReference type="AlphaFoldDB" id="A0AAD6ZT44"/>
<reference evidence="2" key="1">
    <citation type="submission" date="2023-03" db="EMBL/GenBank/DDBJ databases">
        <title>Massive genome expansion in bonnet fungi (Mycena s.s.) driven by repeated elements and novel gene families across ecological guilds.</title>
        <authorList>
            <consortium name="Lawrence Berkeley National Laboratory"/>
            <person name="Harder C.B."/>
            <person name="Miyauchi S."/>
            <person name="Viragh M."/>
            <person name="Kuo A."/>
            <person name="Thoen E."/>
            <person name="Andreopoulos B."/>
            <person name="Lu D."/>
            <person name="Skrede I."/>
            <person name="Drula E."/>
            <person name="Henrissat B."/>
            <person name="Morin E."/>
            <person name="Kohler A."/>
            <person name="Barry K."/>
            <person name="LaButti K."/>
            <person name="Morin E."/>
            <person name="Salamov A."/>
            <person name="Lipzen A."/>
            <person name="Mereny Z."/>
            <person name="Hegedus B."/>
            <person name="Baldrian P."/>
            <person name="Stursova M."/>
            <person name="Weitz H."/>
            <person name="Taylor A."/>
            <person name="Grigoriev I.V."/>
            <person name="Nagy L.G."/>
            <person name="Martin F."/>
            <person name="Kauserud H."/>
        </authorList>
    </citation>
    <scope>NUCLEOTIDE SEQUENCE</scope>
    <source>
        <strain evidence="2">CBHHK002</strain>
    </source>
</reference>